<dbReference type="EMBL" id="JABMCI010000070">
    <property type="protein sequence ID" value="NUU19407.1"/>
    <property type="molecule type" value="Genomic_DNA"/>
</dbReference>
<dbReference type="AlphaFoldDB" id="A0A7Y6A444"/>
<protein>
    <submittedName>
        <fullName evidence="1">Uncharacterized protein</fullName>
    </submittedName>
</protein>
<name>A0A7Y6A444_9CELL</name>
<keyword evidence="2" id="KW-1185">Reference proteome</keyword>
<comment type="caution">
    <text evidence="1">The sequence shown here is derived from an EMBL/GenBank/DDBJ whole genome shotgun (WGS) entry which is preliminary data.</text>
</comment>
<organism evidence="1 2">
    <name type="scientific">Cellulomonas humilata</name>
    <dbReference type="NCBI Taxonomy" id="144055"/>
    <lineage>
        <taxon>Bacteria</taxon>
        <taxon>Bacillati</taxon>
        <taxon>Actinomycetota</taxon>
        <taxon>Actinomycetes</taxon>
        <taxon>Micrococcales</taxon>
        <taxon>Cellulomonadaceae</taxon>
        <taxon>Cellulomonas</taxon>
    </lineage>
</organism>
<dbReference type="RefSeq" id="WP_175349289.1">
    <property type="nucleotide sequence ID" value="NZ_JABMCI010000070.1"/>
</dbReference>
<evidence type="ECO:0000313" key="1">
    <source>
        <dbReference type="EMBL" id="NUU19407.1"/>
    </source>
</evidence>
<evidence type="ECO:0000313" key="2">
    <source>
        <dbReference type="Proteomes" id="UP000565724"/>
    </source>
</evidence>
<gene>
    <name evidence="1" type="ORF">HP550_19335</name>
</gene>
<dbReference type="Proteomes" id="UP000565724">
    <property type="component" value="Unassembled WGS sequence"/>
</dbReference>
<sequence length="62" mass="7363">MHPELFAVLYEQRERELELELSRRFLLEERAPKPERTPKPVRSWRLPRLTFRAAPTVCCAAA</sequence>
<proteinExistence type="predicted"/>
<accession>A0A7Y6A444</accession>
<reference evidence="1 2" key="1">
    <citation type="submission" date="2020-05" db="EMBL/GenBank/DDBJ databases">
        <title>Genome Sequencing of Type Strains.</title>
        <authorList>
            <person name="Lemaire J.F."/>
            <person name="Inderbitzin P."/>
            <person name="Gregorio O.A."/>
            <person name="Collins S.B."/>
            <person name="Wespe N."/>
            <person name="Knight-Connoni V."/>
        </authorList>
    </citation>
    <scope>NUCLEOTIDE SEQUENCE [LARGE SCALE GENOMIC DNA]</scope>
    <source>
        <strain evidence="1 2">ATCC 25174</strain>
    </source>
</reference>